<dbReference type="GO" id="GO:0030001">
    <property type="term" value="P:metal ion transport"/>
    <property type="evidence" value="ECO:0007669"/>
    <property type="project" value="UniProtKB-ARBA"/>
</dbReference>
<dbReference type="SMART" id="SM00831">
    <property type="entry name" value="Cation_ATPase_N"/>
    <property type="match status" value="1"/>
</dbReference>
<keyword evidence="4" id="KW-0067">ATP-binding</keyword>
<evidence type="ECO:0000256" key="7">
    <source>
        <dbReference type="ARBA" id="ARBA00023136"/>
    </source>
</evidence>
<dbReference type="InterPro" id="IPR004014">
    <property type="entry name" value="ATPase_P-typ_cation-transptr_N"/>
</dbReference>
<evidence type="ECO:0000256" key="1">
    <source>
        <dbReference type="ARBA" id="ARBA00004141"/>
    </source>
</evidence>
<keyword evidence="12" id="KW-1185">Reference proteome</keyword>
<feature type="compositionally biased region" description="Basic and acidic residues" evidence="8">
    <location>
        <begin position="1066"/>
        <end position="1076"/>
    </location>
</feature>
<feature type="transmembrane region" description="Helical" evidence="9">
    <location>
        <begin position="932"/>
        <end position="954"/>
    </location>
</feature>
<dbReference type="FunFam" id="1.20.1110.10:FF:000015">
    <property type="entry name" value="Sodium ion P-type ATPase"/>
    <property type="match status" value="1"/>
</dbReference>
<dbReference type="Proteomes" id="UP000298030">
    <property type="component" value="Unassembled WGS sequence"/>
</dbReference>
<dbReference type="SFLD" id="SFLDF00027">
    <property type="entry name" value="p-type_atpase"/>
    <property type="match status" value="1"/>
</dbReference>
<dbReference type="Gene3D" id="1.20.1110.10">
    <property type="entry name" value="Calcium-transporting ATPase, transmembrane domain"/>
    <property type="match status" value="1"/>
</dbReference>
<organism evidence="11 12">
    <name type="scientific">Coprinellus micaceus</name>
    <name type="common">Glistening ink-cap mushroom</name>
    <name type="synonym">Coprinus micaceus</name>
    <dbReference type="NCBI Taxonomy" id="71717"/>
    <lineage>
        <taxon>Eukaryota</taxon>
        <taxon>Fungi</taxon>
        <taxon>Dikarya</taxon>
        <taxon>Basidiomycota</taxon>
        <taxon>Agaricomycotina</taxon>
        <taxon>Agaricomycetes</taxon>
        <taxon>Agaricomycetidae</taxon>
        <taxon>Agaricales</taxon>
        <taxon>Agaricineae</taxon>
        <taxon>Psathyrellaceae</taxon>
        <taxon>Coprinellus</taxon>
    </lineage>
</organism>
<dbReference type="FunFam" id="3.40.50.1000:FF:000193">
    <property type="entry name" value="Plasma membrane calcium-transporting ATPase 2"/>
    <property type="match status" value="1"/>
</dbReference>
<keyword evidence="3" id="KW-0547">Nucleotide-binding</keyword>
<evidence type="ECO:0000256" key="5">
    <source>
        <dbReference type="ARBA" id="ARBA00022967"/>
    </source>
</evidence>
<dbReference type="PROSITE" id="PS00154">
    <property type="entry name" value="ATPASE_E1_E2"/>
    <property type="match status" value="1"/>
</dbReference>
<sequence>MGIFKKSTGLELNRRTDTTISVTVAPNNPDFTAVAGYAHTLTVQQLIEELGTSANDGLSKNEAVRRLESHGENLLQGKEGVSAWRVFIGQLANALTIVLIAAMALSFGVTDYIEGAVIAAVIVLNTTVGFFQEYRAEKTMDSLRQLSSPTAFVVRNGEGVAIPAKYVVPGDLVSIKVGDVVPADLRLVTVSNLEISEQLLTGESVPVAKITDAYGSEQVDIPIGDRLNLVYASTVVTKGRGTGITVGTAMNTQIGRIADAISGKQPSDEEEDTRPWQTRWKDKIEYGMGLKSGTPLQIKLAKLAYFLFLCAILLIIIVFAVARFKITNEVVLYGIAAAIAIIPESLIAVLTLTMAAGTRVMAREHVIVRKLDALENLGGVTDICSDKTGTLTLGQMSVQKLWLAGDSDETEFSAELNPHALEPKGNVIRDSNSTALDPANLGTVLKQTVLVASLCNVATVRRNLKGQWKSTGDPTEVALQVFAGKLGLGRAELTGEGPEAEERVLRPAMGKVIDYGVPEHERAPPKEKKPARFVLKSEFPFSSDLKRMTTIYTDKEDEDSALVLIKGAAERILDASIAYLPNPESEPLKTAPLTSDVRQHFMAKYESLASRGLRVIGLAHRKISREEAHEIPRELAEKDFTFLALVGISDPPRPETLGAVRACKAAGIVVHMLTGDHILTARAIAQAVEIIGPDSPKSAVMTAQEFDKLTDAEIDALPELPLVIARCAPETKVRMIHAGKRRGKHMSMSGDGVNDSPALKLAPVGIAMGMAGSDVAKDASDLVLTDDNFDSIRVAVSEGRRLFANIQRFILHLLTTNVAEVILLIVGLCFQDDTERSVFPLSPIGVLWVNMLTSSPPAFGLGLEKATPDLMRKPPHNIKTGVFSWPVIIDCISYGVVMGATCLAVFVIVVYGKYNGDLGYDCNHSSSAVCSAVFRGRSAVFATLIFQILLYAWELKSFDRSLFALTPGRPFWKDLWVNQVLFWSVLAGMASVVIPIYVPGLNSHVFYQGPIGWEWGLVVGMSLIFVVWCEVWKVIRRPLYRRWTPPPVQVDNWSPSEQASTVNGSENEKVVRTEQV</sequence>
<dbReference type="SUPFAM" id="SSF81665">
    <property type="entry name" value="Calcium ATPase, transmembrane domain M"/>
    <property type="match status" value="1"/>
</dbReference>
<feature type="transmembrane region" description="Helical" evidence="9">
    <location>
        <begin position="840"/>
        <end position="861"/>
    </location>
</feature>
<proteinExistence type="predicted"/>
<evidence type="ECO:0000256" key="4">
    <source>
        <dbReference type="ARBA" id="ARBA00022840"/>
    </source>
</evidence>
<evidence type="ECO:0000259" key="10">
    <source>
        <dbReference type="SMART" id="SM00831"/>
    </source>
</evidence>
<dbReference type="InterPro" id="IPR006068">
    <property type="entry name" value="ATPase_P-typ_cation-transptr_C"/>
</dbReference>
<dbReference type="Pfam" id="PF00689">
    <property type="entry name" value="Cation_ATPase_C"/>
    <property type="match status" value="1"/>
</dbReference>
<keyword evidence="2 9" id="KW-0812">Transmembrane</keyword>
<dbReference type="InterPro" id="IPR023299">
    <property type="entry name" value="ATPase_P-typ_cyto_dom_N"/>
</dbReference>
<feature type="transmembrane region" description="Helical" evidence="9">
    <location>
        <begin position="86"/>
        <end position="106"/>
    </location>
</feature>
<dbReference type="Pfam" id="PF13246">
    <property type="entry name" value="Cation_ATPase"/>
    <property type="match status" value="1"/>
</dbReference>
<evidence type="ECO:0000256" key="6">
    <source>
        <dbReference type="ARBA" id="ARBA00022989"/>
    </source>
</evidence>
<comment type="subcellular location">
    <subcellularLocation>
        <location evidence="1">Membrane</location>
        <topology evidence="1">Multi-pass membrane protein</topology>
    </subcellularLocation>
</comment>
<dbReference type="GO" id="GO:0005524">
    <property type="term" value="F:ATP binding"/>
    <property type="evidence" value="ECO:0007669"/>
    <property type="project" value="UniProtKB-KW"/>
</dbReference>
<dbReference type="InterPro" id="IPR036412">
    <property type="entry name" value="HAD-like_sf"/>
</dbReference>
<feature type="transmembrane region" description="Helical" evidence="9">
    <location>
        <begin position="1010"/>
        <end position="1032"/>
    </location>
</feature>
<accession>A0A4Y7T857</accession>
<evidence type="ECO:0000256" key="9">
    <source>
        <dbReference type="SAM" id="Phobius"/>
    </source>
</evidence>
<evidence type="ECO:0000256" key="3">
    <source>
        <dbReference type="ARBA" id="ARBA00022741"/>
    </source>
</evidence>
<dbReference type="PRINTS" id="PR00120">
    <property type="entry name" value="HATPASE"/>
</dbReference>
<name>A0A4Y7T857_COPMI</name>
<reference evidence="11 12" key="1">
    <citation type="journal article" date="2019" name="Nat. Ecol. Evol.">
        <title>Megaphylogeny resolves global patterns of mushroom evolution.</title>
        <authorList>
            <person name="Varga T."/>
            <person name="Krizsan K."/>
            <person name="Foldi C."/>
            <person name="Dima B."/>
            <person name="Sanchez-Garcia M."/>
            <person name="Sanchez-Ramirez S."/>
            <person name="Szollosi G.J."/>
            <person name="Szarkandi J.G."/>
            <person name="Papp V."/>
            <person name="Albert L."/>
            <person name="Andreopoulos W."/>
            <person name="Angelini C."/>
            <person name="Antonin V."/>
            <person name="Barry K.W."/>
            <person name="Bougher N.L."/>
            <person name="Buchanan P."/>
            <person name="Buyck B."/>
            <person name="Bense V."/>
            <person name="Catcheside P."/>
            <person name="Chovatia M."/>
            <person name="Cooper J."/>
            <person name="Damon W."/>
            <person name="Desjardin D."/>
            <person name="Finy P."/>
            <person name="Geml J."/>
            <person name="Haridas S."/>
            <person name="Hughes K."/>
            <person name="Justo A."/>
            <person name="Karasinski D."/>
            <person name="Kautmanova I."/>
            <person name="Kiss B."/>
            <person name="Kocsube S."/>
            <person name="Kotiranta H."/>
            <person name="LaButti K.M."/>
            <person name="Lechner B.E."/>
            <person name="Liimatainen K."/>
            <person name="Lipzen A."/>
            <person name="Lukacs Z."/>
            <person name="Mihaltcheva S."/>
            <person name="Morgado L.N."/>
            <person name="Niskanen T."/>
            <person name="Noordeloos M.E."/>
            <person name="Ohm R.A."/>
            <person name="Ortiz-Santana B."/>
            <person name="Ovrebo C."/>
            <person name="Racz N."/>
            <person name="Riley R."/>
            <person name="Savchenko A."/>
            <person name="Shiryaev A."/>
            <person name="Soop K."/>
            <person name="Spirin V."/>
            <person name="Szebenyi C."/>
            <person name="Tomsovsky M."/>
            <person name="Tulloss R.E."/>
            <person name="Uehling J."/>
            <person name="Grigoriev I.V."/>
            <person name="Vagvolgyi C."/>
            <person name="Papp T."/>
            <person name="Martin F.M."/>
            <person name="Miettinen O."/>
            <person name="Hibbett D.S."/>
            <person name="Nagy L.G."/>
        </authorList>
    </citation>
    <scope>NUCLEOTIDE SEQUENCE [LARGE SCALE GENOMIC DNA]</scope>
    <source>
        <strain evidence="11 12">FP101781</strain>
    </source>
</reference>
<dbReference type="InterPro" id="IPR018303">
    <property type="entry name" value="ATPase_P-typ_P_site"/>
</dbReference>
<evidence type="ECO:0000256" key="2">
    <source>
        <dbReference type="ARBA" id="ARBA00022692"/>
    </source>
</evidence>
<dbReference type="EMBL" id="QPFP01000024">
    <property type="protein sequence ID" value="TEB30138.1"/>
    <property type="molecule type" value="Genomic_DNA"/>
</dbReference>
<keyword evidence="6 9" id="KW-1133">Transmembrane helix</keyword>
<dbReference type="InterPro" id="IPR023298">
    <property type="entry name" value="ATPase_P-typ_TM_dom_sf"/>
</dbReference>
<dbReference type="AlphaFoldDB" id="A0A4Y7T857"/>
<feature type="transmembrane region" description="Helical" evidence="9">
    <location>
        <begin position="303"/>
        <end position="324"/>
    </location>
</feature>
<dbReference type="SUPFAM" id="SSF81660">
    <property type="entry name" value="Metal cation-transporting ATPase, ATP-binding domain N"/>
    <property type="match status" value="1"/>
</dbReference>
<dbReference type="PANTHER" id="PTHR42861">
    <property type="entry name" value="CALCIUM-TRANSPORTING ATPASE"/>
    <property type="match status" value="1"/>
</dbReference>
<evidence type="ECO:0000313" key="12">
    <source>
        <dbReference type="Proteomes" id="UP000298030"/>
    </source>
</evidence>
<comment type="caution">
    <text evidence="11">The sequence shown here is derived from an EMBL/GenBank/DDBJ whole genome shotgun (WGS) entry which is preliminary data.</text>
</comment>
<dbReference type="GO" id="GO:0016020">
    <property type="term" value="C:membrane"/>
    <property type="evidence" value="ECO:0007669"/>
    <property type="project" value="UniProtKB-SubCell"/>
</dbReference>
<dbReference type="InterPro" id="IPR008250">
    <property type="entry name" value="ATPase_P-typ_transduc_dom_A_sf"/>
</dbReference>
<dbReference type="InterPro" id="IPR044492">
    <property type="entry name" value="P_typ_ATPase_HD_dom"/>
</dbReference>
<dbReference type="Pfam" id="PF00690">
    <property type="entry name" value="Cation_ATPase_N"/>
    <property type="match status" value="1"/>
</dbReference>
<dbReference type="Gene3D" id="3.40.50.1000">
    <property type="entry name" value="HAD superfamily/HAD-like"/>
    <property type="match status" value="1"/>
</dbReference>
<dbReference type="PRINTS" id="PR00119">
    <property type="entry name" value="CATATPASE"/>
</dbReference>
<protein>
    <submittedName>
        <fullName evidence="11">Sodium transport ATPase</fullName>
    </submittedName>
</protein>
<feature type="transmembrane region" description="Helical" evidence="9">
    <location>
        <begin position="112"/>
        <end position="131"/>
    </location>
</feature>
<feature type="transmembrane region" description="Helical" evidence="9">
    <location>
        <begin position="975"/>
        <end position="998"/>
    </location>
</feature>
<feature type="domain" description="Cation-transporting P-type ATPase N-terminal" evidence="10">
    <location>
        <begin position="37"/>
        <end position="111"/>
    </location>
</feature>
<dbReference type="Pfam" id="PF00122">
    <property type="entry name" value="E1-E2_ATPase"/>
    <property type="match status" value="1"/>
</dbReference>
<dbReference type="Gene3D" id="2.70.150.10">
    <property type="entry name" value="Calcium-transporting ATPase, cytoplasmic transduction domain A"/>
    <property type="match status" value="1"/>
</dbReference>
<dbReference type="OrthoDB" id="3352408at2759"/>
<evidence type="ECO:0000256" key="8">
    <source>
        <dbReference type="SAM" id="MobiDB-lite"/>
    </source>
</evidence>
<dbReference type="GO" id="GO:0016887">
    <property type="term" value="F:ATP hydrolysis activity"/>
    <property type="evidence" value="ECO:0007669"/>
    <property type="project" value="InterPro"/>
</dbReference>
<dbReference type="InterPro" id="IPR059000">
    <property type="entry name" value="ATPase_P-type_domA"/>
</dbReference>
<dbReference type="InterPro" id="IPR001757">
    <property type="entry name" value="P_typ_ATPase"/>
</dbReference>
<feature type="transmembrane region" description="Helical" evidence="9">
    <location>
        <begin position="882"/>
        <end position="912"/>
    </location>
</feature>
<keyword evidence="7 9" id="KW-0472">Membrane</keyword>
<keyword evidence="5" id="KW-1278">Translocase</keyword>
<feature type="transmembrane region" description="Helical" evidence="9">
    <location>
        <begin position="330"/>
        <end position="353"/>
    </location>
</feature>
<dbReference type="SFLD" id="SFLDG00002">
    <property type="entry name" value="C1.7:_P-type_atpase_like"/>
    <property type="match status" value="1"/>
</dbReference>
<evidence type="ECO:0000313" key="11">
    <source>
        <dbReference type="EMBL" id="TEB30138.1"/>
    </source>
</evidence>
<feature type="region of interest" description="Disordered" evidence="8">
    <location>
        <begin position="1052"/>
        <end position="1076"/>
    </location>
</feature>
<dbReference type="InterPro" id="IPR023214">
    <property type="entry name" value="HAD_sf"/>
</dbReference>
<feature type="transmembrane region" description="Helical" evidence="9">
    <location>
        <begin position="809"/>
        <end position="828"/>
    </location>
</feature>
<dbReference type="NCBIfam" id="TIGR01494">
    <property type="entry name" value="ATPase_P-type"/>
    <property type="match status" value="3"/>
</dbReference>
<dbReference type="SUPFAM" id="SSF81653">
    <property type="entry name" value="Calcium ATPase, transduction domain A"/>
    <property type="match status" value="1"/>
</dbReference>
<dbReference type="STRING" id="71717.A0A4Y7T857"/>
<feature type="compositionally biased region" description="Polar residues" evidence="8">
    <location>
        <begin position="1052"/>
        <end position="1065"/>
    </location>
</feature>
<gene>
    <name evidence="11" type="ORF">FA13DRAFT_570675</name>
</gene>
<dbReference type="Gene3D" id="3.40.1110.10">
    <property type="entry name" value="Calcium-transporting ATPase, cytoplasmic domain N"/>
    <property type="match status" value="1"/>
</dbReference>
<dbReference type="SUPFAM" id="SSF56784">
    <property type="entry name" value="HAD-like"/>
    <property type="match status" value="1"/>
</dbReference>
<dbReference type="SFLD" id="SFLDS00003">
    <property type="entry name" value="Haloacid_Dehalogenase"/>
    <property type="match status" value="1"/>
</dbReference>